<dbReference type="Proteomes" id="UP000324748">
    <property type="component" value="Unassembled WGS sequence"/>
</dbReference>
<name>A0A5B0MNX1_PUCGR</name>
<accession>A0A5B0MNX1</accession>
<organism evidence="1 2">
    <name type="scientific">Puccinia graminis f. sp. tritici</name>
    <dbReference type="NCBI Taxonomy" id="56615"/>
    <lineage>
        <taxon>Eukaryota</taxon>
        <taxon>Fungi</taxon>
        <taxon>Dikarya</taxon>
        <taxon>Basidiomycota</taxon>
        <taxon>Pucciniomycotina</taxon>
        <taxon>Pucciniomycetes</taxon>
        <taxon>Pucciniales</taxon>
        <taxon>Pucciniaceae</taxon>
        <taxon>Puccinia</taxon>
    </lineage>
</organism>
<proteinExistence type="predicted"/>
<evidence type="ECO:0000313" key="2">
    <source>
        <dbReference type="Proteomes" id="UP000324748"/>
    </source>
</evidence>
<evidence type="ECO:0000313" key="1">
    <source>
        <dbReference type="EMBL" id="KAA1077706.1"/>
    </source>
</evidence>
<dbReference type="EMBL" id="VSWC01000144">
    <property type="protein sequence ID" value="KAA1077706.1"/>
    <property type="molecule type" value="Genomic_DNA"/>
</dbReference>
<sequence>MENPRCLIDCSNSPTLAIPSELLSSIHGSIIFRALSLSSRSPMIRSKRPTILGDTLYAAKTPFAQIHPVNRSIETRQLMVFAGLYPIDSNASFYGYDRMINMPSRSGLDRRSICGGRIEISKGKTWMVKKPVDFPSVCNRADGVEVIE</sequence>
<keyword evidence="2" id="KW-1185">Reference proteome</keyword>
<reference evidence="1 2" key="1">
    <citation type="submission" date="2019-05" db="EMBL/GenBank/DDBJ databases">
        <title>Emergence of the Ug99 lineage of the wheat stem rust pathogen through somatic hybridization.</title>
        <authorList>
            <person name="Li F."/>
            <person name="Upadhyaya N.M."/>
            <person name="Sperschneider J."/>
            <person name="Matny O."/>
            <person name="Nguyen-Phuc H."/>
            <person name="Mago R."/>
            <person name="Raley C."/>
            <person name="Miller M.E."/>
            <person name="Silverstein K.A.T."/>
            <person name="Henningsen E."/>
            <person name="Hirsch C.D."/>
            <person name="Visser B."/>
            <person name="Pretorius Z.A."/>
            <person name="Steffenson B.J."/>
            <person name="Schwessinger B."/>
            <person name="Dodds P.N."/>
            <person name="Figueroa M."/>
        </authorList>
    </citation>
    <scope>NUCLEOTIDE SEQUENCE [LARGE SCALE GENOMIC DNA]</scope>
    <source>
        <strain evidence="1">21-0</strain>
    </source>
</reference>
<gene>
    <name evidence="1" type="primary">GUF1_1</name>
    <name evidence="1" type="ORF">PGT21_016884</name>
</gene>
<dbReference type="OrthoDB" id="1074at2759"/>
<comment type="caution">
    <text evidence="1">The sequence shown here is derived from an EMBL/GenBank/DDBJ whole genome shotgun (WGS) entry which is preliminary data.</text>
</comment>
<protein>
    <submittedName>
        <fullName evidence="1">Translation factor guf1 mitochondrial</fullName>
    </submittedName>
</protein>
<dbReference type="AlphaFoldDB" id="A0A5B0MNX1"/>